<keyword evidence="2" id="KW-1185">Reference proteome</keyword>
<evidence type="ECO:0000313" key="1">
    <source>
        <dbReference type="EMBL" id="MBF5058906.1"/>
    </source>
</evidence>
<gene>
    <name evidence="1" type="ORF">NEPTK9_000406</name>
</gene>
<protein>
    <submittedName>
        <fullName evidence="1">Uncharacterized protein</fullName>
    </submittedName>
</protein>
<comment type="caution">
    <text evidence="1">The sequence shown here is derived from an EMBL/GenBank/DDBJ whole genome shotgun (WGS) entry which is preliminary data.</text>
</comment>
<reference evidence="1 2" key="1">
    <citation type="submission" date="2020-01" db="EMBL/GenBank/DDBJ databases">
        <title>Draft genome sequence of Cand. Neptunochlamydia vexilliferae K9.</title>
        <authorList>
            <person name="Schulz F."/>
            <person name="Koestlbacher S."/>
            <person name="Wascher F."/>
            <person name="Pizzetti I."/>
            <person name="Horn M."/>
        </authorList>
    </citation>
    <scope>NUCLEOTIDE SEQUENCE [LARGE SCALE GENOMIC DNA]</scope>
    <source>
        <strain evidence="1 2">K9</strain>
    </source>
</reference>
<accession>A0ABS0AXP4</accession>
<evidence type="ECO:0000313" key="2">
    <source>
        <dbReference type="Proteomes" id="UP001194714"/>
    </source>
</evidence>
<dbReference type="Proteomes" id="UP001194714">
    <property type="component" value="Unassembled WGS sequence"/>
</dbReference>
<proteinExistence type="predicted"/>
<dbReference type="RefSeq" id="WP_194847201.1">
    <property type="nucleotide sequence ID" value="NZ_JAAEJV010000006.1"/>
</dbReference>
<name>A0ABS0AXP4_9BACT</name>
<dbReference type="EMBL" id="JAAEJV010000006">
    <property type="protein sequence ID" value="MBF5058906.1"/>
    <property type="molecule type" value="Genomic_DNA"/>
</dbReference>
<organism evidence="1 2">
    <name type="scientific">Candidatus Neptunichlamydia vexilliferae</name>
    <dbReference type="NCBI Taxonomy" id="1651774"/>
    <lineage>
        <taxon>Bacteria</taxon>
        <taxon>Pseudomonadati</taxon>
        <taxon>Chlamydiota</taxon>
        <taxon>Chlamydiia</taxon>
        <taxon>Parachlamydiales</taxon>
        <taxon>Simkaniaceae</taxon>
        <taxon>Candidatus Neptunichlamydia</taxon>
    </lineage>
</organism>
<sequence>MEPEDEAAKTKLQVLFFQLGELLKDPPDIMNLSDWRDNVEYALTEIHEISDSAYERLHMLAHEAINRAIIHVNHIDKDMPPDQLERSSAEYFEQVGFITSEINALKSM</sequence>